<evidence type="ECO:0000256" key="1">
    <source>
        <dbReference type="SAM" id="Phobius"/>
    </source>
</evidence>
<keyword evidence="1" id="KW-0812">Transmembrane</keyword>
<keyword evidence="1" id="KW-0472">Membrane</keyword>
<sequence length="230" mass="24930">MQCGATGYPAPLGTDGPLCVTHGGVPSVAAVAALVEGPPPRQRSPWWWQAFTWLVVVATVAHMAMLVVQIVALRRESELVARYPDDADALDGADADAVFELVYELGDGLRTGLWAYLIVLILWIGTIGRVAGRLGHDRRVILRHWTYLAWRVALVPLLVFVLIDTRHDLPDPADRAAFAAAVLGANNTSVAFAAFRIAALGLLLAYVLVVWHRLRGPERVGLSRGASTTR</sequence>
<dbReference type="EMBL" id="BMPI01000015">
    <property type="protein sequence ID" value="GGM31113.1"/>
    <property type="molecule type" value="Genomic_DNA"/>
</dbReference>
<feature type="transmembrane region" description="Helical" evidence="1">
    <location>
        <begin position="50"/>
        <end position="72"/>
    </location>
</feature>
<feature type="transmembrane region" description="Helical" evidence="1">
    <location>
        <begin position="190"/>
        <end position="211"/>
    </location>
</feature>
<reference evidence="2" key="1">
    <citation type="journal article" date="2014" name="Int. J. Syst. Evol. Microbiol.">
        <title>Complete genome sequence of Corynebacterium casei LMG S-19264T (=DSM 44701T), isolated from a smear-ripened cheese.</title>
        <authorList>
            <consortium name="US DOE Joint Genome Institute (JGI-PGF)"/>
            <person name="Walter F."/>
            <person name="Albersmeier A."/>
            <person name="Kalinowski J."/>
            <person name="Ruckert C."/>
        </authorList>
    </citation>
    <scope>NUCLEOTIDE SEQUENCE</scope>
    <source>
        <strain evidence="2">JCM 19831</strain>
    </source>
</reference>
<comment type="caution">
    <text evidence="2">The sequence shown here is derived from an EMBL/GenBank/DDBJ whole genome shotgun (WGS) entry which is preliminary data.</text>
</comment>
<accession>A0A917WV61</accession>
<proteinExistence type="predicted"/>
<protein>
    <submittedName>
        <fullName evidence="2">Uncharacterized protein</fullName>
    </submittedName>
</protein>
<evidence type="ECO:0000313" key="3">
    <source>
        <dbReference type="Proteomes" id="UP000642070"/>
    </source>
</evidence>
<gene>
    <name evidence="2" type="ORF">GCM10007977_035470</name>
</gene>
<dbReference type="AlphaFoldDB" id="A0A917WV61"/>
<name>A0A917WV61_9ACTN</name>
<organism evidence="2 3">
    <name type="scientific">Dactylosporangium sucinum</name>
    <dbReference type="NCBI Taxonomy" id="1424081"/>
    <lineage>
        <taxon>Bacteria</taxon>
        <taxon>Bacillati</taxon>
        <taxon>Actinomycetota</taxon>
        <taxon>Actinomycetes</taxon>
        <taxon>Micromonosporales</taxon>
        <taxon>Micromonosporaceae</taxon>
        <taxon>Dactylosporangium</taxon>
    </lineage>
</organism>
<keyword evidence="3" id="KW-1185">Reference proteome</keyword>
<evidence type="ECO:0000313" key="2">
    <source>
        <dbReference type="EMBL" id="GGM31113.1"/>
    </source>
</evidence>
<feature type="transmembrane region" description="Helical" evidence="1">
    <location>
        <begin position="144"/>
        <end position="163"/>
    </location>
</feature>
<keyword evidence="1" id="KW-1133">Transmembrane helix</keyword>
<reference evidence="2" key="2">
    <citation type="submission" date="2020-09" db="EMBL/GenBank/DDBJ databases">
        <authorList>
            <person name="Sun Q."/>
            <person name="Ohkuma M."/>
        </authorList>
    </citation>
    <scope>NUCLEOTIDE SEQUENCE</scope>
    <source>
        <strain evidence="2">JCM 19831</strain>
    </source>
</reference>
<dbReference type="Proteomes" id="UP000642070">
    <property type="component" value="Unassembled WGS sequence"/>
</dbReference>
<feature type="transmembrane region" description="Helical" evidence="1">
    <location>
        <begin position="113"/>
        <end position="132"/>
    </location>
</feature>